<accession>A0ABX1JB78</accession>
<keyword evidence="1" id="KW-0732">Signal</keyword>
<keyword evidence="3" id="KW-1185">Reference proteome</keyword>
<dbReference type="PANTHER" id="PTHR40274">
    <property type="entry name" value="VIRGINIAMYCIN B LYASE"/>
    <property type="match status" value="1"/>
</dbReference>
<dbReference type="EMBL" id="JAAXLS010000030">
    <property type="protein sequence ID" value="NKQ57047.1"/>
    <property type="molecule type" value="Genomic_DNA"/>
</dbReference>
<reference evidence="2 3" key="1">
    <citation type="submission" date="2020-04" db="EMBL/GenBank/DDBJ databases">
        <title>Novel species.</title>
        <authorList>
            <person name="Teo W.F.A."/>
            <person name="Lipun K."/>
            <person name="Srisuk N."/>
            <person name="Duangmal K."/>
        </authorList>
    </citation>
    <scope>NUCLEOTIDE SEQUENCE [LARGE SCALE GENOMIC DNA]</scope>
    <source>
        <strain evidence="2 3">K13G38</strain>
    </source>
</reference>
<dbReference type="PANTHER" id="PTHR40274:SF3">
    <property type="entry name" value="VIRGINIAMYCIN B LYASE"/>
    <property type="match status" value="1"/>
</dbReference>
<feature type="signal peptide" evidence="1">
    <location>
        <begin position="1"/>
        <end position="24"/>
    </location>
</feature>
<protein>
    <recommendedName>
        <fullName evidence="4">Virginiamycin B lyase</fullName>
    </recommendedName>
</protein>
<dbReference type="Proteomes" id="UP000715441">
    <property type="component" value="Unassembled WGS sequence"/>
</dbReference>
<evidence type="ECO:0000313" key="2">
    <source>
        <dbReference type="EMBL" id="NKQ57047.1"/>
    </source>
</evidence>
<dbReference type="InterPro" id="IPR015943">
    <property type="entry name" value="WD40/YVTN_repeat-like_dom_sf"/>
</dbReference>
<gene>
    <name evidence="2" type="ORF">HFP15_29675</name>
</gene>
<feature type="chain" id="PRO_5047111505" description="Virginiamycin B lyase" evidence="1">
    <location>
        <begin position="25"/>
        <end position="347"/>
    </location>
</feature>
<name>A0ABX1JB78_9PSEU</name>
<dbReference type="SUPFAM" id="SSF63829">
    <property type="entry name" value="Calcium-dependent phosphotriesterase"/>
    <property type="match status" value="1"/>
</dbReference>
<organism evidence="2 3">
    <name type="scientific">Amycolatopsis acididurans</name>
    <dbReference type="NCBI Taxonomy" id="2724524"/>
    <lineage>
        <taxon>Bacteria</taxon>
        <taxon>Bacillati</taxon>
        <taxon>Actinomycetota</taxon>
        <taxon>Actinomycetes</taxon>
        <taxon>Pseudonocardiales</taxon>
        <taxon>Pseudonocardiaceae</taxon>
        <taxon>Amycolatopsis</taxon>
    </lineage>
</organism>
<evidence type="ECO:0008006" key="4">
    <source>
        <dbReference type="Google" id="ProtNLM"/>
    </source>
</evidence>
<comment type="caution">
    <text evidence="2">The sequence shown here is derived from an EMBL/GenBank/DDBJ whole genome shotgun (WGS) entry which is preliminary data.</text>
</comment>
<dbReference type="Pfam" id="PF24684">
    <property type="entry name" value="Vgb_lyase"/>
    <property type="match status" value="1"/>
</dbReference>
<dbReference type="RefSeq" id="WP_168520073.1">
    <property type="nucleotide sequence ID" value="NZ_JAAXLS010000030.1"/>
</dbReference>
<evidence type="ECO:0000313" key="3">
    <source>
        <dbReference type="Proteomes" id="UP000715441"/>
    </source>
</evidence>
<dbReference type="InterPro" id="IPR051344">
    <property type="entry name" value="Vgb"/>
</dbReference>
<proteinExistence type="predicted"/>
<sequence>MFGKKLRLSALGATAIVLTVPSLAAADTISITESAPFPSPAAGPCEIHFDSSGIGWVEEITANKIGRYDPATGAITEVPVPTPLSVPGGEAIGTDGGVWFTEVSANKIARLDPGTQQIEEYTIPIPGALGSVQLPTGAAASDAIEAGPDNAMWFTEIGNNAIGRIDLATHAITSYPIPTPLAGPIIVHRGPGSTMIFPEATAGKVGQIDIYTHQFTEYTVPSPASAPQGVTTAEDGTIWFTETGTGNIGQINPETRQVAEWSLAAPANLFLPRPGPLVFGSEGKIYVAEGNLDGGTNIGQFDPVTHAYRDFPIPTPAASPCDLNAHGGSVYFGELLGNRIGRLTIGS</sequence>
<dbReference type="Gene3D" id="2.130.10.10">
    <property type="entry name" value="YVTN repeat-like/Quinoprotein amine dehydrogenase"/>
    <property type="match status" value="1"/>
</dbReference>
<evidence type="ECO:0000256" key="1">
    <source>
        <dbReference type="SAM" id="SignalP"/>
    </source>
</evidence>